<organism evidence="2 3">
    <name type="scientific">Glossina palpalis gambiensis</name>
    <dbReference type="NCBI Taxonomy" id="67801"/>
    <lineage>
        <taxon>Eukaryota</taxon>
        <taxon>Metazoa</taxon>
        <taxon>Ecdysozoa</taxon>
        <taxon>Arthropoda</taxon>
        <taxon>Hexapoda</taxon>
        <taxon>Insecta</taxon>
        <taxon>Pterygota</taxon>
        <taxon>Neoptera</taxon>
        <taxon>Endopterygota</taxon>
        <taxon>Diptera</taxon>
        <taxon>Brachycera</taxon>
        <taxon>Muscomorpha</taxon>
        <taxon>Hippoboscoidea</taxon>
        <taxon>Glossinidae</taxon>
        <taxon>Glossina</taxon>
    </lineage>
</organism>
<proteinExistence type="predicted"/>
<dbReference type="VEuPathDB" id="VectorBase:GPPI050851"/>
<reference evidence="3" key="1">
    <citation type="submission" date="2015-01" db="EMBL/GenBank/DDBJ databases">
        <authorList>
            <person name="Aksoy S."/>
            <person name="Warren W."/>
            <person name="Wilson R.K."/>
        </authorList>
    </citation>
    <scope>NUCLEOTIDE SEQUENCE [LARGE SCALE GENOMIC DNA]</scope>
    <source>
        <strain evidence="3">IAEA</strain>
    </source>
</reference>
<dbReference type="EnsemblMetazoa" id="GPPI050851-RA">
    <property type="protein sequence ID" value="GPPI050851-PA"/>
    <property type="gene ID" value="GPPI050851"/>
</dbReference>
<evidence type="ECO:0000256" key="1">
    <source>
        <dbReference type="SAM" id="Phobius"/>
    </source>
</evidence>
<dbReference type="Proteomes" id="UP000092460">
    <property type="component" value="Unassembled WGS sequence"/>
</dbReference>
<accession>A0A1B0C6Z1</accession>
<dbReference type="AlphaFoldDB" id="A0A1B0C6Z1"/>
<reference evidence="2" key="2">
    <citation type="submission" date="2020-05" db="UniProtKB">
        <authorList>
            <consortium name="EnsemblMetazoa"/>
        </authorList>
    </citation>
    <scope>IDENTIFICATION</scope>
    <source>
        <strain evidence="2">IAEA</strain>
    </source>
</reference>
<keyword evidence="3" id="KW-1185">Reference proteome</keyword>
<feature type="transmembrane region" description="Helical" evidence="1">
    <location>
        <begin position="135"/>
        <end position="156"/>
    </location>
</feature>
<keyword evidence="1" id="KW-0812">Transmembrane</keyword>
<keyword evidence="1" id="KW-0472">Membrane</keyword>
<evidence type="ECO:0000313" key="2">
    <source>
        <dbReference type="EnsemblMetazoa" id="GPPI050851-PA"/>
    </source>
</evidence>
<protein>
    <submittedName>
        <fullName evidence="2">Uncharacterized protein</fullName>
    </submittedName>
</protein>
<evidence type="ECO:0000313" key="3">
    <source>
        <dbReference type="Proteomes" id="UP000092460"/>
    </source>
</evidence>
<name>A0A1B0C6Z1_9MUSC</name>
<dbReference type="EMBL" id="JXJN01027269">
    <property type="status" value="NOT_ANNOTATED_CDS"/>
    <property type="molecule type" value="Genomic_DNA"/>
</dbReference>
<keyword evidence="1" id="KW-1133">Transmembrane helix</keyword>
<sequence length="177" mass="20137">MIQKCSVANNACGSFCCLVCLSLAVHFMTNIDRHLKSLLSCPLQIVTVSILNVQKKGLHVKESLIDNQRISEVRCELSFLEGVCNLPERERDFQYHVTPCNSVQGLREITSIASSHQMFYSSAKPFCWERYTHSLGILILFLFANVSMRLLLEILLRHLNCLHLYKGCTHTHPTNLS</sequence>
<feature type="transmembrane region" description="Helical" evidence="1">
    <location>
        <begin position="7"/>
        <end position="28"/>
    </location>
</feature>